<feature type="transmembrane region" description="Helical" evidence="10">
    <location>
        <begin position="429"/>
        <end position="447"/>
    </location>
</feature>
<evidence type="ECO:0000313" key="13">
    <source>
        <dbReference type="Proteomes" id="UP000250443"/>
    </source>
</evidence>
<organism evidence="12 13">
    <name type="scientific">Pseudomonas luteola</name>
    <dbReference type="NCBI Taxonomy" id="47886"/>
    <lineage>
        <taxon>Bacteria</taxon>
        <taxon>Pseudomonadati</taxon>
        <taxon>Pseudomonadota</taxon>
        <taxon>Gammaproteobacteria</taxon>
        <taxon>Pseudomonadales</taxon>
        <taxon>Pseudomonadaceae</taxon>
        <taxon>Pseudomonas</taxon>
    </lineage>
</organism>
<evidence type="ECO:0000256" key="9">
    <source>
        <dbReference type="ARBA" id="ARBA00061532"/>
    </source>
</evidence>
<comment type="subcellular location">
    <subcellularLocation>
        <location evidence="1">Cell membrane</location>
        <topology evidence="1">Multi-pass membrane protein</topology>
    </subcellularLocation>
</comment>
<protein>
    <submittedName>
        <fullName evidence="11 12">Virulence factor</fullName>
    </submittedName>
</protein>
<dbReference type="GO" id="GO:0005886">
    <property type="term" value="C:plasma membrane"/>
    <property type="evidence" value="ECO:0007669"/>
    <property type="project" value="UniProtKB-SubCell"/>
</dbReference>
<dbReference type="GO" id="GO:0008360">
    <property type="term" value="P:regulation of cell shape"/>
    <property type="evidence" value="ECO:0007669"/>
    <property type="project" value="UniProtKB-KW"/>
</dbReference>
<feature type="transmembrane region" description="Helical" evidence="10">
    <location>
        <begin position="453"/>
        <end position="474"/>
    </location>
</feature>
<dbReference type="GO" id="GO:0034204">
    <property type="term" value="P:lipid translocation"/>
    <property type="evidence" value="ECO:0007669"/>
    <property type="project" value="TreeGrafter"/>
</dbReference>
<comment type="similarity">
    <text evidence="9">Belongs to the MurJ/MviN family.</text>
</comment>
<keyword evidence="7 10" id="KW-0472">Membrane</keyword>
<dbReference type="InterPro" id="IPR004268">
    <property type="entry name" value="MurJ"/>
</dbReference>
<evidence type="ECO:0000256" key="6">
    <source>
        <dbReference type="ARBA" id="ARBA00022989"/>
    </source>
</evidence>
<evidence type="ECO:0000256" key="3">
    <source>
        <dbReference type="ARBA" id="ARBA00022692"/>
    </source>
</evidence>
<evidence type="ECO:0000313" key="12">
    <source>
        <dbReference type="EMBL" id="SPZ12225.1"/>
    </source>
</evidence>
<feature type="transmembrane region" description="Helical" evidence="10">
    <location>
        <begin position="117"/>
        <end position="137"/>
    </location>
</feature>
<evidence type="ECO:0000313" key="14">
    <source>
        <dbReference type="Proteomes" id="UP000626180"/>
    </source>
</evidence>
<keyword evidence="4" id="KW-0133">Cell shape</keyword>
<dbReference type="GO" id="GO:0009252">
    <property type="term" value="P:peptidoglycan biosynthetic process"/>
    <property type="evidence" value="ECO:0007669"/>
    <property type="project" value="UniProtKB-KW"/>
</dbReference>
<dbReference type="EMBL" id="UAUF01000014">
    <property type="protein sequence ID" value="SPZ12225.1"/>
    <property type="molecule type" value="Genomic_DNA"/>
</dbReference>
<dbReference type="PANTHER" id="PTHR47019">
    <property type="entry name" value="LIPID II FLIPPASE MURJ"/>
    <property type="match status" value="1"/>
</dbReference>
<comment type="function">
    <text evidence="8">Involved in peptidoglycan biosynthesis. Transports lipid-linked peptidoglycan precursors from the inner to the outer leaflet of the cytoplasmic membrane.</text>
</comment>
<keyword evidence="6 10" id="KW-1133">Transmembrane helix</keyword>
<dbReference type="GO" id="GO:0015648">
    <property type="term" value="F:lipid-linked peptidoglycan transporter activity"/>
    <property type="evidence" value="ECO:0007669"/>
    <property type="project" value="TreeGrafter"/>
</dbReference>
<keyword evidence="2" id="KW-1003">Cell membrane</keyword>
<feature type="transmembrane region" description="Helical" evidence="10">
    <location>
        <begin position="37"/>
        <end position="61"/>
    </location>
</feature>
<evidence type="ECO:0000313" key="11">
    <source>
        <dbReference type="EMBL" id="MBF8641094.1"/>
    </source>
</evidence>
<feature type="transmembrane region" description="Helical" evidence="10">
    <location>
        <begin position="297"/>
        <end position="316"/>
    </location>
</feature>
<keyword evidence="3 10" id="KW-0812">Transmembrane</keyword>
<dbReference type="Proteomes" id="UP000250443">
    <property type="component" value="Unassembled WGS sequence"/>
</dbReference>
<dbReference type="RefSeq" id="WP_010796092.1">
    <property type="nucleotide sequence ID" value="NZ_CP069262.1"/>
</dbReference>
<keyword evidence="5" id="KW-0573">Peptidoglycan synthesis</keyword>
<accession>A0A2X2DJ18</accession>
<dbReference type="PANTHER" id="PTHR47019:SF1">
    <property type="entry name" value="LIPID II FLIPPASE MURJ"/>
    <property type="match status" value="1"/>
</dbReference>
<evidence type="ECO:0000256" key="7">
    <source>
        <dbReference type="ARBA" id="ARBA00023136"/>
    </source>
</evidence>
<name>A0A2X2DJ18_PSELU</name>
<dbReference type="Proteomes" id="UP000626180">
    <property type="component" value="Unassembled WGS sequence"/>
</dbReference>
<evidence type="ECO:0000256" key="5">
    <source>
        <dbReference type="ARBA" id="ARBA00022984"/>
    </source>
</evidence>
<dbReference type="PRINTS" id="PR01806">
    <property type="entry name" value="VIRFACTRMVIN"/>
</dbReference>
<dbReference type="Pfam" id="PF03023">
    <property type="entry name" value="MurJ"/>
    <property type="match status" value="1"/>
</dbReference>
<feature type="transmembrane region" description="Helical" evidence="10">
    <location>
        <begin position="369"/>
        <end position="391"/>
    </location>
</feature>
<feature type="transmembrane region" description="Helical" evidence="10">
    <location>
        <begin position="213"/>
        <end position="234"/>
    </location>
</feature>
<dbReference type="InterPro" id="IPR051050">
    <property type="entry name" value="Lipid_II_flippase_MurJ/MviN"/>
</dbReference>
<dbReference type="EMBL" id="JADMCD010000004">
    <property type="protein sequence ID" value="MBF8641094.1"/>
    <property type="molecule type" value="Genomic_DNA"/>
</dbReference>
<reference evidence="12 13" key="1">
    <citation type="submission" date="2018-06" db="EMBL/GenBank/DDBJ databases">
        <authorList>
            <consortium name="Pathogen Informatics"/>
            <person name="Doyle S."/>
        </authorList>
    </citation>
    <scope>NUCLEOTIDE SEQUENCE [LARGE SCALE GENOMIC DNA]</scope>
    <source>
        <strain evidence="12 13">NCTC11842</strain>
    </source>
</reference>
<feature type="transmembrane region" description="Helical" evidence="10">
    <location>
        <begin position="336"/>
        <end position="357"/>
    </location>
</feature>
<dbReference type="AlphaFoldDB" id="A0A2X2DJ18"/>
<sequence length="491" mass="53908">MKKTVIILLITVASFLLGFLRDLLIAKEFGLSWETDLIFVAMILPLFFENFFGLALRDAMIPYLQRIRSESEDQFILSSRWLYWRVMLFGLLVSLCAALGSPWVLKALAPGWTADQVNAGLLVFSVGAFLIFVQAILYCQGALLSLDRIFILPMARTVSMNLGAIIGIYAFYPSGIYLFAGMLIPQVILIFIQHQRIGYLTGRAVKGKLESRGFEFVLTFAPVLVAAGAQQGCMLAERFFASFLAEGTISMLSFSYRIVTIPLTLYALSVLAVMFPDMAKSWADSEHDRFNTVSRKASLATLLFLVPASVVLIAFPEPVVKVLLERGAFGAAQTQATASLVVAYAIGLPWMGLALIWGRALLAQQRGRAFLIITLVSSALTVLLDAVLYKIYGANGLAYSLSIGFFVQALCMAYFLYQASPKGLSIAVLARWTAAALAVTFATLYVSPQPDGFVELVAYIVALLLCLLVCLVVLGERDLFKRSYWTAVKTA</sequence>
<feature type="transmembrane region" description="Helical" evidence="10">
    <location>
        <begin position="254"/>
        <end position="276"/>
    </location>
</feature>
<evidence type="ECO:0000256" key="8">
    <source>
        <dbReference type="ARBA" id="ARBA00060041"/>
    </source>
</evidence>
<gene>
    <name evidence="12" type="primary">murJ_2</name>
    <name evidence="11" type="ORF">IRZ65_10400</name>
    <name evidence="12" type="ORF">NCTC11842_04346</name>
</gene>
<feature type="transmembrane region" description="Helical" evidence="10">
    <location>
        <begin position="397"/>
        <end position="417"/>
    </location>
</feature>
<evidence type="ECO:0000256" key="2">
    <source>
        <dbReference type="ARBA" id="ARBA00022475"/>
    </source>
</evidence>
<proteinExistence type="inferred from homology"/>
<feature type="transmembrane region" description="Helical" evidence="10">
    <location>
        <begin position="82"/>
        <end position="105"/>
    </location>
</feature>
<evidence type="ECO:0000256" key="10">
    <source>
        <dbReference type="SAM" id="Phobius"/>
    </source>
</evidence>
<reference evidence="11 14" key="2">
    <citation type="submission" date="2020-10" db="EMBL/GenBank/DDBJ databases">
        <title>Genome sequences of Pseudomonas isolates.</title>
        <authorList>
            <person name="Wessels L."/>
            <person name="Reich F."/>
            <person name="Hammerl J."/>
        </authorList>
    </citation>
    <scope>NUCLEOTIDE SEQUENCE [LARGE SCALE GENOMIC DNA]</scope>
    <source>
        <strain evidence="11 14">20-MO00624-0</strain>
    </source>
</reference>
<feature type="transmembrane region" description="Helical" evidence="10">
    <location>
        <begin position="149"/>
        <end position="170"/>
    </location>
</feature>
<evidence type="ECO:0000256" key="1">
    <source>
        <dbReference type="ARBA" id="ARBA00004651"/>
    </source>
</evidence>
<evidence type="ECO:0000256" key="4">
    <source>
        <dbReference type="ARBA" id="ARBA00022960"/>
    </source>
</evidence>
<keyword evidence="14" id="KW-1185">Reference proteome</keyword>
<feature type="transmembrane region" description="Helical" evidence="10">
    <location>
        <begin position="176"/>
        <end position="192"/>
    </location>
</feature>